<dbReference type="EC" id="2.7.13.3" evidence="2"/>
<feature type="transmembrane region" description="Helical" evidence="9">
    <location>
        <begin position="87"/>
        <end position="104"/>
    </location>
</feature>
<gene>
    <name evidence="13" type="primary">kinE_6</name>
    <name evidence="13" type="ORF">Psch_02168</name>
</gene>
<keyword evidence="9" id="KW-1133">Transmembrane helix</keyword>
<dbReference type="Pfam" id="PF02518">
    <property type="entry name" value="HATPase_c"/>
    <property type="match status" value="1"/>
</dbReference>
<proteinExistence type="predicted"/>
<dbReference type="InterPro" id="IPR036097">
    <property type="entry name" value="HisK_dim/P_sf"/>
</dbReference>
<dbReference type="PROSITE" id="PS50112">
    <property type="entry name" value="PAS"/>
    <property type="match status" value="1"/>
</dbReference>
<dbReference type="AlphaFoldDB" id="A0A4Y7RIS0"/>
<dbReference type="NCBIfam" id="TIGR00229">
    <property type="entry name" value="sensory_box"/>
    <property type="match status" value="1"/>
</dbReference>
<keyword evidence="3" id="KW-0597">Phosphoprotein</keyword>
<dbReference type="Gene3D" id="3.30.565.10">
    <property type="entry name" value="Histidine kinase-like ATPase, C-terminal domain"/>
    <property type="match status" value="1"/>
</dbReference>
<protein>
    <recommendedName>
        <fullName evidence="2">histidine kinase</fullName>
        <ecNumber evidence="2">2.7.13.3</ecNumber>
    </recommendedName>
</protein>
<evidence type="ECO:0000256" key="4">
    <source>
        <dbReference type="ARBA" id="ARBA00022679"/>
    </source>
</evidence>
<evidence type="ECO:0000313" key="14">
    <source>
        <dbReference type="Proteomes" id="UP000298324"/>
    </source>
</evidence>
<evidence type="ECO:0000256" key="8">
    <source>
        <dbReference type="ARBA" id="ARBA00023012"/>
    </source>
</evidence>
<dbReference type="InterPro" id="IPR000014">
    <property type="entry name" value="PAS"/>
</dbReference>
<evidence type="ECO:0000259" key="10">
    <source>
        <dbReference type="PROSITE" id="PS50109"/>
    </source>
</evidence>
<keyword evidence="5" id="KW-0547">Nucleotide-binding</keyword>
<evidence type="ECO:0000259" key="11">
    <source>
        <dbReference type="PROSITE" id="PS50112"/>
    </source>
</evidence>
<organism evidence="13 14">
    <name type="scientific">Pelotomaculum schinkii</name>
    <dbReference type="NCBI Taxonomy" id="78350"/>
    <lineage>
        <taxon>Bacteria</taxon>
        <taxon>Bacillati</taxon>
        <taxon>Bacillota</taxon>
        <taxon>Clostridia</taxon>
        <taxon>Eubacteriales</taxon>
        <taxon>Desulfotomaculaceae</taxon>
        <taxon>Pelotomaculum</taxon>
    </lineage>
</organism>
<dbReference type="SMART" id="SM00387">
    <property type="entry name" value="HATPase_c"/>
    <property type="match status" value="1"/>
</dbReference>
<dbReference type="SMART" id="SM00388">
    <property type="entry name" value="HisKA"/>
    <property type="match status" value="1"/>
</dbReference>
<evidence type="ECO:0000256" key="3">
    <source>
        <dbReference type="ARBA" id="ARBA00022553"/>
    </source>
</evidence>
<accession>A0A4Y7RIS0</accession>
<dbReference type="SUPFAM" id="SSF55785">
    <property type="entry name" value="PYP-like sensor domain (PAS domain)"/>
    <property type="match status" value="1"/>
</dbReference>
<dbReference type="SMART" id="SM00091">
    <property type="entry name" value="PAS"/>
    <property type="match status" value="1"/>
</dbReference>
<dbReference type="InterPro" id="IPR004358">
    <property type="entry name" value="Sig_transdc_His_kin-like_C"/>
</dbReference>
<evidence type="ECO:0000256" key="5">
    <source>
        <dbReference type="ARBA" id="ARBA00022741"/>
    </source>
</evidence>
<dbReference type="Proteomes" id="UP000298324">
    <property type="component" value="Unassembled WGS sequence"/>
</dbReference>
<dbReference type="CDD" id="cd00082">
    <property type="entry name" value="HisKA"/>
    <property type="match status" value="1"/>
</dbReference>
<name>A0A4Y7RIS0_9FIRM</name>
<dbReference type="InterPro" id="IPR036890">
    <property type="entry name" value="HATPase_C_sf"/>
</dbReference>
<keyword evidence="4 13" id="KW-0808">Transferase</keyword>
<comment type="caution">
    <text evidence="13">The sequence shown here is derived from an EMBL/GenBank/DDBJ whole genome shotgun (WGS) entry which is preliminary data.</text>
</comment>
<dbReference type="PANTHER" id="PTHR43065:SF46">
    <property type="entry name" value="C4-DICARBOXYLATE TRANSPORT SENSOR PROTEIN DCTB"/>
    <property type="match status" value="1"/>
</dbReference>
<evidence type="ECO:0000256" key="6">
    <source>
        <dbReference type="ARBA" id="ARBA00022777"/>
    </source>
</evidence>
<feature type="domain" description="PAC" evidence="12">
    <location>
        <begin position="277"/>
        <end position="331"/>
    </location>
</feature>
<dbReference type="GO" id="GO:0005524">
    <property type="term" value="F:ATP binding"/>
    <property type="evidence" value="ECO:0007669"/>
    <property type="project" value="UniProtKB-KW"/>
</dbReference>
<dbReference type="InterPro" id="IPR000700">
    <property type="entry name" value="PAS-assoc_C"/>
</dbReference>
<evidence type="ECO:0000313" key="13">
    <source>
        <dbReference type="EMBL" id="TEB08602.1"/>
    </source>
</evidence>
<dbReference type="InterPro" id="IPR035965">
    <property type="entry name" value="PAS-like_dom_sf"/>
</dbReference>
<dbReference type="EMBL" id="QFGA01000001">
    <property type="protein sequence ID" value="TEB08602.1"/>
    <property type="molecule type" value="Genomic_DNA"/>
</dbReference>
<evidence type="ECO:0000259" key="12">
    <source>
        <dbReference type="PROSITE" id="PS50113"/>
    </source>
</evidence>
<dbReference type="Gene3D" id="3.30.450.20">
    <property type="entry name" value="PAS domain"/>
    <property type="match status" value="1"/>
</dbReference>
<evidence type="ECO:0000256" key="1">
    <source>
        <dbReference type="ARBA" id="ARBA00000085"/>
    </source>
</evidence>
<dbReference type="InterPro" id="IPR001610">
    <property type="entry name" value="PAC"/>
</dbReference>
<feature type="domain" description="Histidine kinase" evidence="10">
    <location>
        <begin position="344"/>
        <end position="547"/>
    </location>
</feature>
<keyword evidence="6 13" id="KW-0418">Kinase</keyword>
<dbReference type="CDD" id="cd00130">
    <property type="entry name" value="PAS"/>
    <property type="match status" value="1"/>
</dbReference>
<dbReference type="RefSeq" id="WP_243120485.1">
    <property type="nucleotide sequence ID" value="NZ_QFGA01000001.1"/>
</dbReference>
<feature type="transmembrane region" description="Helical" evidence="9">
    <location>
        <begin position="111"/>
        <end position="126"/>
    </location>
</feature>
<dbReference type="SMART" id="SM00086">
    <property type="entry name" value="PAC"/>
    <property type="match status" value="1"/>
</dbReference>
<sequence>MKADNEILDRQKELYEHTTVTHMLCIIILASALTLCKKFYIPGDIYPIINIRSFALVSFLGLGIIFLLRSKDTIPFETNKSLSPIELGYVSFPLLISSITLIMAGDSLDSIEIILLLPVLITASIMGKRAGLVMATVCALLLFVYELSMKKPLQVIFESNLIVISMMYVVGWFVGGIINIESEHRAHLKTSLNSVKEEIARREKVEEQLRKLTGAVEQGPSIVVITDTFGNIEYVNKKFTQVTGYLLEETIGRNISEIAGTPSEPSQQNWGNVDSCREWHEELENRKKNGDYYWESVSICPFRNHEGIITHFLRISEDITESKRMEKEMARLDRLNLVGEMAAGLGHEIRNPMTSVRGFLQLLSGKKDCLLYKGYFDLMIDELDRANSIITEYLTMAKDKAIVLELKSLNSIIAAMQPLLSSDATKSEKTVYFDLQEMPALLLDEKEIRQLILNLVRNGLEAMRPGGALTIKTYLEDTEAVLSVQDQGSGISPEVLEKIGTPFFTTKDTGTGLGLAVCYSIAARHNACLKVATSPGGTTFYVRFKLI</sequence>
<dbReference type="SUPFAM" id="SSF55874">
    <property type="entry name" value="ATPase domain of HSP90 chaperone/DNA topoisomerase II/histidine kinase"/>
    <property type="match status" value="1"/>
</dbReference>
<evidence type="ECO:0000256" key="7">
    <source>
        <dbReference type="ARBA" id="ARBA00022840"/>
    </source>
</evidence>
<dbReference type="Pfam" id="PF00512">
    <property type="entry name" value="HisKA"/>
    <property type="match status" value="1"/>
</dbReference>
<dbReference type="PROSITE" id="PS50109">
    <property type="entry name" value="HIS_KIN"/>
    <property type="match status" value="1"/>
</dbReference>
<feature type="transmembrane region" description="Helical" evidence="9">
    <location>
        <begin position="20"/>
        <end position="36"/>
    </location>
</feature>
<dbReference type="Gene3D" id="1.10.287.130">
    <property type="match status" value="1"/>
</dbReference>
<keyword evidence="9" id="KW-0812">Transmembrane</keyword>
<keyword evidence="7" id="KW-0067">ATP-binding</keyword>
<dbReference type="GO" id="GO:0000155">
    <property type="term" value="F:phosphorelay sensor kinase activity"/>
    <property type="evidence" value="ECO:0007669"/>
    <property type="project" value="InterPro"/>
</dbReference>
<reference evidence="13 14" key="1">
    <citation type="journal article" date="2018" name="Environ. Microbiol.">
        <title>Novel energy conservation strategies and behaviour of Pelotomaculum schinkii driving syntrophic propionate catabolism.</title>
        <authorList>
            <person name="Hidalgo-Ahumada C.A.P."/>
            <person name="Nobu M.K."/>
            <person name="Narihiro T."/>
            <person name="Tamaki H."/>
            <person name="Liu W.T."/>
            <person name="Kamagata Y."/>
            <person name="Stams A.J.M."/>
            <person name="Imachi H."/>
            <person name="Sousa D.Z."/>
        </authorList>
    </citation>
    <scope>NUCLEOTIDE SEQUENCE [LARGE SCALE GENOMIC DNA]</scope>
    <source>
        <strain evidence="13 14">HH</strain>
    </source>
</reference>
<feature type="transmembrane region" description="Helical" evidence="9">
    <location>
        <begin position="161"/>
        <end position="180"/>
    </location>
</feature>
<dbReference type="PROSITE" id="PS50113">
    <property type="entry name" value="PAC"/>
    <property type="match status" value="1"/>
</dbReference>
<dbReference type="InterPro" id="IPR003594">
    <property type="entry name" value="HATPase_dom"/>
</dbReference>
<comment type="catalytic activity">
    <reaction evidence="1">
        <text>ATP + protein L-histidine = ADP + protein N-phospho-L-histidine.</text>
        <dbReference type="EC" id="2.7.13.3"/>
    </reaction>
</comment>
<keyword evidence="9" id="KW-0472">Membrane</keyword>
<dbReference type="PANTHER" id="PTHR43065">
    <property type="entry name" value="SENSOR HISTIDINE KINASE"/>
    <property type="match status" value="1"/>
</dbReference>
<keyword evidence="14" id="KW-1185">Reference proteome</keyword>
<dbReference type="InterPro" id="IPR003661">
    <property type="entry name" value="HisK_dim/P_dom"/>
</dbReference>
<feature type="domain" description="PAS" evidence="11">
    <location>
        <begin position="208"/>
        <end position="254"/>
    </location>
</feature>
<feature type="transmembrane region" description="Helical" evidence="9">
    <location>
        <begin position="48"/>
        <end position="67"/>
    </location>
</feature>
<evidence type="ECO:0000256" key="9">
    <source>
        <dbReference type="SAM" id="Phobius"/>
    </source>
</evidence>
<dbReference type="PRINTS" id="PR00344">
    <property type="entry name" value="BCTRLSENSOR"/>
</dbReference>
<dbReference type="Pfam" id="PF13426">
    <property type="entry name" value="PAS_9"/>
    <property type="match status" value="1"/>
</dbReference>
<evidence type="ECO:0000256" key="2">
    <source>
        <dbReference type="ARBA" id="ARBA00012438"/>
    </source>
</evidence>
<dbReference type="SUPFAM" id="SSF47384">
    <property type="entry name" value="Homodimeric domain of signal transducing histidine kinase"/>
    <property type="match status" value="1"/>
</dbReference>
<dbReference type="InterPro" id="IPR005467">
    <property type="entry name" value="His_kinase_dom"/>
</dbReference>
<keyword evidence="8" id="KW-0902">Two-component regulatory system</keyword>